<proteinExistence type="inferred from homology"/>
<dbReference type="Gene3D" id="2.60.120.330">
    <property type="entry name" value="B-lactam Antibiotic, Isopenicillin N Synthase, Chain"/>
    <property type="match status" value="1"/>
</dbReference>
<dbReference type="PROSITE" id="PS51471">
    <property type="entry name" value="FE2OG_OXY"/>
    <property type="match status" value="1"/>
</dbReference>
<evidence type="ECO:0000259" key="3">
    <source>
        <dbReference type="PROSITE" id="PS51471"/>
    </source>
</evidence>
<keyword evidence="2" id="KW-0479">Metal-binding</keyword>
<comment type="similarity">
    <text evidence="1 2">Belongs to the iron/ascorbate-dependent oxidoreductase family.</text>
</comment>
<dbReference type="Proteomes" id="UP001175001">
    <property type="component" value="Unassembled WGS sequence"/>
</dbReference>
<dbReference type="PANTHER" id="PTHR47990">
    <property type="entry name" value="2-OXOGLUTARATE (2OG) AND FE(II)-DEPENDENT OXYGENASE SUPERFAMILY PROTEIN-RELATED"/>
    <property type="match status" value="1"/>
</dbReference>
<dbReference type="EMBL" id="JAUJDW010000174">
    <property type="protein sequence ID" value="KAK0618750.1"/>
    <property type="molecule type" value="Genomic_DNA"/>
</dbReference>
<feature type="domain" description="Fe2OG dioxygenase" evidence="3">
    <location>
        <begin position="176"/>
        <end position="294"/>
    </location>
</feature>
<keyword evidence="2" id="KW-0408">Iron</keyword>
<dbReference type="InterPro" id="IPR027443">
    <property type="entry name" value="IPNS-like_sf"/>
</dbReference>
<accession>A0AA39WP02</accession>
<dbReference type="InterPro" id="IPR050231">
    <property type="entry name" value="Iron_ascorbate_oxido_reductase"/>
</dbReference>
<dbReference type="GO" id="GO:0044283">
    <property type="term" value="P:small molecule biosynthetic process"/>
    <property type="evidence" value="ECO:0007669"/>
    <property type="project" value="UniProtKB-ARBA"/>
</dbReference>
<protein>
    <submittedName>
        <fullName evidence="4">Gibberellin 2-beta-dioxygenase 8</fullName>
    </submittedName>
</protein>
<reference evidence="4" key="1">
    <citation type="submission" date="2023-06" db="EMBL/GenBank/DDBJ databases">
        <title>Multi-omics analyses reveal the molecular pathogenesis toolkit of Lasiodiplodia hormozganensis, a cross-kingdom pathogen.</title>
        <authorList>
            <person name="Felix C."/>
            <person name="Meneses R."/>
            <person name="Goncalves M.F.M."/>
            <person name="Tilleman L."/>
            <person name="Duarte A.S."/>
            <person name="Jorrin-Novo J.V."/>
            <person name="Van De Peer Y."/>
            <person name="Deforce D."/>
            <person name="Van Nieuwerburgh F."/>
            <person name="Esteves A.C."/>
            <person name="Alves A."/>
        </authorList>
    </citation>
    <scope>NUCLEOTIDE SEQUENCE</scope>
    <source>
        <strain evidence="4">CBS 339.90</strain>
    </source>
</reference>
<dbReference type="GO" id="GO:0016491">
    <property type="term" value="F:oxidoreductase activity"/>
    <property type="evidence" value="ECO:0007669"/>
    <property type="project" value="UniProtKB-KW"/>
</dbReference>
<evidence type="ECO:0000313" key="4">
    <source>
        <dbReference type="EMBL" id="KAK0618750.1"/>
    </source>
</evidence>
<keyword evidence="2" id="KW-0560">Oxidoreductase</keyword>
<keyword evidence="5" id="KW-1185">Reference proteome</keyword>
<dbReference type="AlphaFoldDB" id="A0AA39WP02"/>
<organism evidence="4 5">
    <name type="scientific">Lasiodiplodia hormozganensis</name>
    <dbReference type="NCBI Taxonomy" id="869390"/>
    <lineage>
        <taxon>Eukaryota</taxon>
        <taxon>Fungi</taxon>
        <taxon>Dikarya</taxon>
        <taxon>Ascomycota</taxon>
        <taxon>Pezizomycotina</taxon>
        <taxon>Dothideomycetes</taxon>
        <taxon>Dothideomycetes incertae sedis</taxon>
        <taxon>Botryosphaeriales</taxon>
        <taxon>Botryosphaeriaceae</taxon>
        <taxon>Lasiodiplodia</taxon>
    </lineage>
</organism>
<dbReference type="GO" id="GO:0046872">
    <property type="term" value="F:metal ion binding"/>
    <property type="evidence" value="ECO:0007669"/>
    <property type="project" value="UniProtKB-KW"/>
</dbReference>
<dbReference type="InterPro" id="IPR026992">
    <property type="entry name" value="DIOX_N"/>
</dbReference>
<evidence type="ECO:0000256" key="2">
    <source>
        <dbReference type="RuleBase" id="RU003682"/>
    </source>
</evidence>
<dbReference type="SUPFAM" id="SSF51197">
    <property type="entry name" value="Clavaminate synthase-like"/>
    <property type="match status" value="1"/>
</dbReference>
<dbReference type="Pfam" id="PF14226">
    <property type="entry name" value="DIOX_N"/>
    <property type="match status" value="1"/>
</dbReference>
<gene>
    <name evidence="4" type="primary">GA2OX8</name>
    <name evidence="4" type="ORF">DIS24_g11568</name>
</gene>
<comment type="caution">
    <text evidence="4">The sequence shown here is derived from an EMBL/GenBank/DDBJ whole genome shotgun (WGS) entry which is preliminary data.</text>
</comment>
<dbReference type="InterPro" id="IPR044861">
    <property type="entry name" value="IPNS-like_FE2OG_OXY"/>
</dbReference>
<sequence length="333" mass="36931">MPASVALDASKFTSGSSEERAAYARDLLVQLGSNGYVRLRNHGIPSELVDGCFGWSKRFFDLPLEEKVKTLNPPGPNPQRGWSTLGAEKTSTLYGKLMGHDVPDDLKDAREHFDFGTPGDDLFPSRWPTSSTLPGFQPFLEDFFHRCEQVSLDILHALELALDLPPATFRQQCMPNASEFRLNHYPAISAKDLNSDKVERIWPHFDLGVITLLFTDTVGGLEFQDRANPDKFVLVDPADKTEMVVNISETLQRWTAGALPAGLHRVTAPKAVGGEDDEDAVVPERYSIAYFCKAAREARVSPLEPFRAADAAAEEADGMTALEYQQKRLLTAY</sequence>
<evidence type="ECO:0000256" key="1">
    <source>
        <dbReference type="ARBA" id="ARBA00008056"/>
    </source>
</evidence>
<dbReference type="Pfam" id="PF03171">
    <property type="entry name" value="2OG-FeII_Oxy"/>
    <property type="match status" value="1"/>
</dbReference>
<dbReference type="InterPro" id="IPR005123">
    <property type="entry name" value="Oxoglu/Fe-dep_dioxygenase_dom"/>
</dbReference>
<evidence type="ECO:0000313" key="5">
    <source>
        <dbReference type="Proteomes" id="UP001175001"/>
    </source>
</evidence>
<name>A0AA39WP02_9PEZI</name>